<keyword evidence="2" id="KW-1185">Reference proteome</keyword>
<comment type="caution">
    <text evidence="1">The sequence shown here is derived from an EMBL/GenBank/DDBJ whole genome shotgun (WGS) entry which is preliminary data.</text>
</comment>
<evidence type="ECO:0000313" key="2">
    <source>
        <dbReference type="Proteomes" id="UP000324897"/>
    </source>
</evidence>
<sequence length="179" mass="20292">MMDKVAVRFHYGGEFSFDGNMVQYIGGSEGMSHIERDLISLPEIVGHLKDHAVDVEGVLLHWLFPGQIAEVFVEAIQMKIDALVAGQRRELEETEMDIEAIINLEDDSDDVQFIGERKCSDFPIVPVKQEEPIEALQNRHDNPMKSDVVQAIDIDNSSSDSDCLYKRVCHLHKRELLSL</sequence>
<dbReference type="AlphaFoldDB" id="A0A5J9U1U3"/>
<name>A0A5J9U1U3_9POAL</name>
<dbReference type="Proteomes" id="UP000324897">
    <property type="component" value="Chromosome 7"/>
</dbReference>
<dbReference type="OrthoDB" id="691381at2759"/>
<dbReference type="EMBL" id="RWGY01000029">
    <property type="protein sequence ID" value="TVU17574.1"/>
    <property type="molecule type" value="Genomic_DNA"/>
</dbReference>
<proteinExistence type="predicted"/>
<protein>
    <submittedName>
        <fullName evidence="1">Uncharacterized protein</fullName>
    </submittedName>
</protein>
<reference evidence="1 2" key="1">
    <citation type="journal article" date="2019" name="Sci. Rep.">
        <title>A high-quality genome of Eragrostis curvula grass provides insights into Poaceae evolution and supports new strategies to enhance forage quality.</title>
        <authorList>
            <person name="Carballo J."/>
            <person name="Santos B.A.C.M."/>
            <person name="Zappacosta D."/>
            <person name="Garbus I."/>
            <person name="Selva J.P."/>
            <person name="Gallo C.A."/>
            <person name="Diaz A."/>
            <person name="Albertini E."/>
            <person name="Caccamo M."/>
            <person name="Echenique V."/>
        </authorList>
    </citation>
    <scope>NUCLEOTIDE SEQUENCE [LARGE SCALE GENOMIC DNA]</scope>
    <source>
        <strain evidence="2">cv. Victoria</strain>
        <tissue evidence="1">Leaf</tissue>
    </source>
</reference>
<feature type="non-terminal residue" evidence="1">
    <location>
        <position position="1"/>
    </location>
</feature>
<dbReference type="Gramene" id="TVU17574">
    <property type="protein sequence ID" value="TVU17574"/>
    <property type="gene ID" value="EJB05_33618"/>
</dbReference>
<evidence type="ECO:0000313" key="1">
    <source>
        <dbReference type="EMBL" id="TVU17574.1"/>
    </source>
</evidence>
<organism evidence="1 2">
    <name type="scientific">Eragrostis curvula</name>
    <name type="common">weeping love grass</name>
    <dbReference type="NCBI Taxonomy" id="38414"/>
    <lineage>
        <taxon>Eukaryota</taxon>
        <taxon>Viridiplantae</taxon>
        <taxon>Streptophyta</taxon>
        <taxon>Embryophyta</taxon>
        <taxon>Tracheophyta</taxon>
        <taxon>Spermatophyta</taxon>
        <taxon>Magnoliopsida</taxon>
        <taxon>Liliopsida</taxon>
        <taxon>Poales</taxon>
        <taxon>Poaceae</taxon>
        <taxon>PACMAD clade</taxon>
        <taxon>Chloridoideae</taxon>
        <taxon>Eragrostideae</taxon>
        <taxon>Eragrostidinae</taxon>
        <taxon>Eragrostis</taxon>
    </lineage>
</organism>
<accession>A0A5J9U1U3</accession>
<gene>
    <name evidence="1" type="ORF">EJB05_33618</name>
</gene>